<sequence>TQMVTKATHKSAPSTGELKGPHLYRPDTVALCEIRNYQKCTELLIHKFPFQCLVQQIVWHFKTDLHFQSIAIGVLQEVSEAFLVDLSEDTNLSTIGNNYDERHLTNSTYVENMLQNAL</sequence>
<comment type="similarity">
    <text evidence="1">Belongs to the histone H3 family.</text>
</comment>
<dbReference type="InterPro" id="IPR009072">
    <property type="entry name" value="Histone-fold"/>
</dbReference>
<dbReference type="Proteomes" id="UP001166674">
    <property type="component" value="Unassembled WGS sequence"/>
</dbReference>
<organism evidence="5 6">
    <name type="scientific">Sciurus carolinensis</name>
    <name type="common">Eastern gray squirrel</name>
    <dbReference type="NCBI Taxonomy" id="30640"/>
    <lineage>
        <taxon>Eukaryota</taxon>
        <taxon>Metazoa</taxon>
        <taxon>Chordata</taxon>
        <taxon>Craniata</taxon>
        <taxon>Vertebrata</taxon>
        <taxon>Euteleostomi</taxon>
        <taxon>Mammalia</taxon>
        <taxon>Eutheria</taxon>
        <taxon>Euarchontoglires</taxon>
        <taxon>Glires</taxon>
        <taxon>Rodentia</taxon>
        <taxon>Sciuromorpha</taxon>
        <taxon>Sciuridae</taxon>
        <taxon>Sciurinae</taxon>
        <taxon>Sciurini</taxon>
        <taxon>Sciurus</taxon>
    </lineage>
</organism>
<dbReference type="InterPro" id="IPR000164">
    <property type="entry name" value="Histone_H3/CENP-A"/>
</dbReference>
<evidence type="ECO:0000259" key="4">
    <source>
        <dbReference type="Pfam" id="PF00125"/>
    </source>
</evidence>
<dbReference type="Pfam" id="PF00125">
    <property type="entry name" value="Histone"/>
    <property type="match status" value="1"/>
</dbReference>
<gene>
    <name evidence="5" type="ORF">SUZIE_184595</name>
</gene>
<dbReference type="PANTHER" id="PTHR11426">
    <property type="entry name" value="HISTONE H3"/>
    <property type="match status" value="1"/>
</dbReference>
<dbReference type="InterPro" id="IPR007125">
    <property type="entry name" value="H2A/H2B/H3"/>
</dbReference>
<dbReference type="SUPFAM" id="SSF47113">
    <property type="entry name" value="Histone-fold"/>
    <property type="match status" value="1"/>
</dbReference>
<reference evidence="5" key="1">
    <citation type="submission" date="2020-03" db="EMBL/GenBank/DDBJ databases">
        <title>Studies in the Genomics of Life Span.</title>
        <authorList>
            <person name="Glass D."/>
        </authorList>
    </citation>
    <scope>NUCLEOTIDE SEQUENCE</scope>
    <source>
        <strain evidence="5">SUZIE</strain>
        <tissue evidence="5">Muscle</tissue>
    </source>
</reference>
<dbReference type="GO" id="GO:0046982">
    <property type="term" value="F:protein heterodimerization activity"/>
    <property type="evidence" value="ECO:0007669"/>
    <property type="project" value="InterPro"/>
</dbReference>
<evidence type="ECO:0000256" key="1">
    <source>
        <dbReference type="ARBA" id="ARBA00010343"/>
    </source>
</evidence>
<keyword evidence="6" id="KW-1185">Reference proteome</keyword>
<dbReference type="EMBL" id="JAATJV010402245">
    <property type="protein sequence ID" value="MBZ3885768.1"/>
    <property type="molecule type" value="Genomic_DNA"/>
</dbReference>
<evidence type="ECO:0000313" key="6">
    <source>
        <dbReference type="Proteomes" id="UP001166674"/>
    </source>
</evidence>
<dbReference type="GO" id="GO:0003677">
    <property type="term" value="F:DNA binding"/>
    <property type="evidence" value="ECO:0007669"/>
    <property type="project" value="InterPro"/>
</dbReference>
<proteinExistence type="inferred from homology"/>
<dbReference type="PRINTS" id="PR00622">
    <property type="entry name" value="HISTONEH3"/>
</dbReference>
<protein>
    <submittedName>
        <fullName evidence="5">Histone H3.3C</fullName>
    </submittedName>
</protein>
<name>A0AA41N8H6_SCICA</name>
<dbReference type="GO" id="GO:0000786">
    <property type="term" value="C:nucleosome"/>
    <property type="evidence" value="ECO:0007669"/>
    <property type="project" value="InterPro"/>
</dbReference>
<dbReference type="SMART" id="SM00428">
    <property type="entry name" value="H3"/>
    <property type="match status" value="1"/>
</dbReference>
<feature type="non-terminal residue" evidence="5">
    <location>
        <position position="1"/>
    </location>
</feature>
<dbReference type="GO" id="GO:0030527">
    <property type="term" value="F:structural constituent of chromatin"/>
    <property type="evidence" value="ECO:0007669"/>
    <property type="project" value="InterPro"/>
</dbReference>
<evidence type="ECO:0000256" key="2">
    <source>
        <dbReference type="ARBA" id="ARBA00022481"/>
    </source>
</evidence>
<keyword evidence="2" id="KW-0488">Methylation</keyword>
<evidence type="ECO:0000313" key="5">
    <source>
        <dbReference type="EMBL" id="MBZ3885768.1"/>
    </source>
</evidence>
<comment type="caution">
    <text evidence="5">The sequence shown here is derived from an EMBL/GenBank/DDBJ whole genome shotgun (WGS) entry which is preliminary data.</text>
</comment>
<evidence type="ECO:0000256" key="3">
    <source>
        <dbReference type="ARBA" id="ARBA00022765"/>
    </source>
</evidence>
<dbReference type="AlphaFoldDB" id="A0AA41N8H6"/>
<keyword evidence="3" id="KW-0013">ADP-ribosylation</keyword>
<dbReference type="Gene3D" id="1.10.20.10">
    <property type="entry name" value="Histone, subunit A"/>
    <property type="match status" value="1"/>
</dbReference>
<feature type="domain" description="Core Histone H2A/H2B/H3" evidence="4">
    <location>
        <begin position="26"/>
        <end position="95"/>
    </location>
</feature>
<accession>A0AA41N8H6</accession>